<sequence length="99" mass="11619">MKIESIEKYVHRENIKTEYAGCLPRLPRQGLSWECHLLTSHTIKTEVSGIRVELLRAKEDLAADSFRQLRRTLKKNRQIRLRLSDNPMTSKQIQTCRGK</sequence>
<dbReference type="Proteomes" id="UP001359485">
    <property type="component" value="Unassembled WGS sequence"/>
</dbReference>
<gene>
    <name evidence="1" type="ORF">RUM44_009537</name>
</gene>
<comment type="caution">
    <text evidence="1">The sequence shown here is derived from an EMBL/GenBank/DDBJ whole genome shotgun (WGS) entry which is preliminary data.</text>
</comment>
<reference evidence="1 2" key="1">
    <citation type="submission" date="2023-09" db="EMBL/GenBank/DDBJ databases">
        <title>Genomes of two closely related lineages of the louse Polyplax serrata with different host specificities.</title>
        <authorList>
            <person name="Martinu J."/>
            <person name="Tarabai H."/>
            <person name="Stefka J."/>
            <person name="Hypsa V."/>
        </authorList>
    </citation>
    <scope>NUCLEOTIDE SEQUENCE [LARGE SCALE GENOMIC DNA]</scope>
    <source>
        <strain evidence="1">98ZLc_SE</strain>
    </source>
</reference>
<evidence type="ECO:0000313" key="2">
    <source>
        <dbReference type="Proteomes" id="UP001359485"/>
    </source>
</evidence>
<accession>A0ABR1ASY8</accession>
<keyword evidence="2" id="KW-1185">Reference proteome</keyword>
<proteinExistence type="predicted"/>
<protein>
    <submittedName>
        <fullName evidence="1">Uncharacterized protein</fullName>
    </submittedName>
</protein>
<organism evidence="1 2">
    <name type="scientific">Polyplax serrata</name>
    <name type="common">Common mouse louse</name>
    <dbReference type="NCBI Taxonomy" id="468196"/>
    <lineage>
        <taxon>Eukaryota</taxon>
        <taxon>Metazoa</taxon>
        <taxon>Ecdysozoa</taxon>
        <taxon>Arthropoda</taxon>
        <taxon>Hexapoda</taxon>
        <taxon>Insecta</taxon>
        <taxon>Pterygota</taxon>
        <taxon>Neoptera</taxon>
        <taxon>Paraneoptera</taxon>
        <taxon>Psocodea</taxon>
        <taxon>Troctomorpha</taxon>
        <taxon>Phthiraptera</taxon>
        <taxon>Anoplura</taxon>
        <taxon>Polyplacidae</taxon>
        <taxon>Polyplax</taxon>
    </lineage>
</organism>
<name>A0ABR1ASY8_POLSC</name>
<evidence type="ECO:0000313" key="1">
    <source>
        <dbReference type="EMBL" id="KAK6627060.1"/>
    </source>
</evidence>
<dbReference type="EMBL" id="JAWJWF010000045">
    <property type="protein sequence ID" value="KAK6627060.1"/>
    <property type="molecule type" value="Genomic_DNA"/>
</dbReference>